<dbReference type="SMART" id="SM00304">
    <property type="entry name" value="HAMP"/>
    <property type="match status" value="1"/>
</dbReference>
<dbReference type="PATRIC" id="fig|401562.3.peg.1065"/>
<protein>
    <recommendedName>
        <fullName evidence="3">histidine kinase</fullName>
        <ecNumber evidence="3">2.7.13.3</ecNumber>
    </recommendedName>
</protein>
<dbReference type="CDD" id="cd06225">
    <property type="entry name" value="HAMP"/>
    <property type="match status" value="1"/>
</dbReference>
<dbReference type="Gene3D" id="3.30.565.10">
    <property type="entry name" value="Histidine kinase-like ATPase, C-terminal domain"/>
    <property type="match status" value="1"/>
</dbReference>
<dbReference type="STRING" id="401562.NS365_09440"/>
<evidence type="ECO:0000256" key="2">
    <source>
        <dbReference type="ARBA" id="ARBA00004370"/>
    </source>
</evidence>
<dbReference type="EC" id="2.7.13.3" evidence="3"/>
<gene>
    <name evidence="14" type="ORF">NS226_08465</name>
</gene>
<dbReference type="OrthoDB" id="9815202at2"/>
<keyword evidence="10 11" id="KW-0472">Membrane</keyword>
<evidence type="ECO:0000256" key="3">
    <source>
        <dbReference type="ARBA" id="ARBA00012438"/>
    </source>
</evidence>
<dbReference type="SMART" id="SM00387">
    <property type="entry name" value="HATPase_c"/>
    <property type="match status" value="1"/>
</dbReference>
<evidence type="ECO:0000256" key="8">
    <source>
        <dbReference type="ARBA" id="ARBA00022989"/>
    </source>
</evidence>
<keyword evidence="6 11" id="KW-0812">Transmembrane</keyword>
<feature type="transmembrane region" description="Helical" evidence="11">
    <location>
        <begin position="176"/>
        <end position="199"/>
    </location>
</feature>
<evidence type="ECO:0000256" key="9">
    <source>
        <dbReference type="ARBA" id="ARBA00023012"/>
    </source>
</evidence>
<dbReference type="PROSITE" id="PS50109">
    <property type="entry name" value="HIS_KIN"/>
    <property type="match status" value="1"/>
</dbReference>
<organism evidence="14 15">
    <name type="scientific">Aureimonas ureilytica</name>
    <dbReference type="NCBI Taxonomy" id="401562"/>
    <lineage>
        <taxon>Bacteria</taxon>
        <taxon>Pseudomonadati</taxon>
        <taxon>Pseudomonadota</taxon>
        <taxon>Alphaproteobacteria</taxon>
        <taxon>Hyphomicrobiales</taxon>
        <taxon>Aurantimonadaceae</taxon>
        <taxon>Aureimonas</taxon>
    </lineage>
</organism>
<comment type="subcellular location">
    <subcellularLocation>
        <location evidence="2">Membrane</location>
    </subcellularLocation>
</comment>
<dbReference type="GO" id="GO:0005886">
    <property type="term" value="C:plasma membrane"/>
    <property type="evidence" value="ECO:0007669"/>
    <property type="project" value="TreeGrafter"/>
</dbReference>
<dbReference type="SUPFAM" id="SSF47384">
    <property type="entry name" value="Homodimeric domain of signal transducing histidine kinase"/>
    <property type="match status" value="1"/>
</dbReference>
<evidence type="ECO:0000313" key="14">
    <source>
        <dbReference type="EMBL" id="KTQ96079.1"/>
    </source>
</evidence>
<reference evidence="14 15" key="1">
    <citation type="journal article" date="2016" name="Front. Microbiol.">
        <title>Genomic Resource of Rice Seed Associated Bacteria.</title>
        <authorList>
            <person name="Midha S."/>
            <person name="Bansal K."/>
            <person name="Sharma S."/>
            <person name="Kumar N."/>
            <person name="Patil P.P."/>
            <person name="Chaudhry V."/>
            <person name="Patil P.B."/>
        </authorList>
    </citation>
    <scope>NUCLEOTIDE SEQUENCE [LARGE SCALE GENOMIC DNA]</scope>
    <source>
        <strain evidence="14 15">NS226</strain>
    </source>
</reference>
<comment type="caution">
    <text evidence="14">The sequence shown here is derived from an EMBL/GenBank/DDBJ whole genome shotgun (WGS) entry which is preliminary data.</text>
</comment>
<dbReference type="RefSeq" id="WP_058634624.1">
    <property type="nucleotide sequence ID" value="NZ_LDPZ01000017.1"/>
</dbReference>
<dbReference type="InterPro" id="IPR003594">
    <property type="entry name" value="HATPase_dom"/>
</dbReference>
<keyword evidence="4" id="KW-0597">Phosphoprotein</keyword>
<evidence type="ECO:0000259" key="13">
    <source>
        <dbReference type="PROSITE" id="PS50885"/>
    </source>
</evidence>
<keyword evidence="7 14" id="KW-0418">Kinase</keyword>
<dbReference type="AlphaFoldDB" id="A0A175RBQ3"/>
<dbReference type="PANTHER" id="PTHR45436">
    <property type="entry name" value="SENSOR HISTIDINE KINASE YKOH"/>
    <property type="match status" value="1"/>
</dbReference>
<dbReference type="PRINTS" id="PR00344">
    <property type="entry name" value="BCTRLSENSOR"/>
</dbReference>
<dbReference type="InterPro" id="IPR036097">
    <property type="entry name" value="HisK_dim/P_sf"/>
</dbReference>
<dbReference type="InterPro" id="IPR003660">
    <property type="entry name" value="HAMP_dom"/>
</dbReference>
<evidence type="ECO:0000256" key="4">
    <source>
        <dbReference type="ARBA" id="ARBA00022553"/>
    </source>
</evidence>
<feature type="domain" description="Histidine kinase" evidence="12">
    <location>
        <begin position="262"/>
        <end position="475"/>
    </location>
</feature>
<dbReference type="InterPro" id="IPR036890">
    <property type="entry name" value="HATPase_C_sf"/>
</dbReference>
<dbReference type="InterPro" id="IPR003661">
    <property type="entry name" value="HisK_dim/P_dom"/>
</dbReference>
<accession>A0A175RBQ3</accession>
<dbReference type="InterPro" id="IPR004358">
    <property type="entry name" value="Sig_transdc_His_kin-like_C"/>
</dbReference>
<dbReference type="EMBL" id="LDPZ01000017">
    <property type="protein sequence ID" value="KTQ96079.1"/>
    <property type="molecule type" value="Genomic_DNA"/>
</dbReference>
<comment type="catalytic activity">
    <reaction evidence="1">
        <text>ATP + protein L-histidine = ADP + protein N-phospho-L-histidine.</text>
        <dbReference type="EC" id="2.7.13.3"/>
    </reaction>
</comment>
<dbReference type="Gene3D" id="1.10.287.130">
    <property type="match status" value="1"/>
</dbReference>
<feature type="transmembrane region" description="Helical" evidence="11">
    <location>
        <begin position="26"/>
        <end position="48"/>
    </location>
</feature>
<keyword evidence="8 11" id="KW-1133">Transmembrane helix</keyword>
<evidence type="ECO:0000259" key="12">
    <source>
        <dbReference type="PROSITE" id="PS50109"/>
    </source>
</evidence>
<evidence type="ECO:0000256" key="11">
    <source>
        <dbReference type="SAM" id="Phobius"/>
    </source>
</evidence>
<dbReference type="Gene3D" id="6.10.340.10">
    <property type="match status" value="1"/>
</dbReference>
<sequence length="485" mass="53359">MREGTQGAGERGSAFSVLRTTTYRLALAYTLIFILAVAAIMGLTYAIATHEIRGISVREIDHDMAVFDAAYREGGETELRHSVHERSEGAPGDSFFLLLAPDGSFLEGNIPPVLWREGWNQQLVSDEVLHLSQDLMDAAATNSDEEVRLFSFGREIGPYRLLAGRNSHVLHEIQEIMLACLLLGCVAISLVAMVSAYVFSREPARRLNEIAEVTHRIVAGRFELRLPVTKRGDEIDRLSGDVNRMLSRIETLMESLRQVSTDIAHDLRTPLARLRQRLDTMRRQTPEPARFERAMEEAIGESDTIIETFNALLRIAQVEAGARRARFRPLDLSGLVDNVCDTYGEVALDEGHRLQATIEPDLVIQGDGELLTQLLANLIENAIRHVPAPARIEVRLGAQGGAVILSVRDDGPGVPAQEREAIFRRLYRLDSSRTTPGTGLGLAMVSAIADLHEAKIEVSDGEPGLCVALLFPPLTELGALPRDGA</sequence>
<dbReference type="Pfam" id="PF00512">
    <property type="entry name" value="HisKA"/>
    <property type="match status" value="1"/>
</dbReference>
<dbReference type="Proteomes" id="UP000078272">
    <property type="component" value="Unassembled WGS sequence"/>
</dbReference>
<evidence type="ECO:0000256" key="6">
    <source>
        <dbReference type="ARBA" id="ARBA00022692"/>
    </source>
</evidence>
<dbReference type="Pfam" id="PF00672">
    <property type="entry name" value="HAMP"/>
    <property type="match status" value="1"/>
</dbReference>
<dbReference type="PROSITE" id="PS50885">
    <property type="entry name" value="HAMP"/>
    <property type="match status" value="1"/>
</dbReference>
<proteinExistence type="predicted"/>
<feature type="domain" description="HAMP" evidence="13">
    <location>
        <begin position="204"/>
        <end position="254"/>
    </location>
</feature>
<evidence type="ECO:0000256" key="5">
    <source>
        <dbReference type="ARBA" id="ARBA00022679"/>
    </source>
</evidence>
<dbReference type="SUPFAM" id="SSF158472">
    <property type="entry name" value="HAMP domain-like"/>
    <property type="match status" value="1"/>
</dbReference>
<dbReference type="SMART" id="SM00388">
    <property type="entry name" value="HisKA"/>
    <property type="match status" value="1"/>
</dbReference>
<evidence type="ECO:0000256" key="1">
    <source>
        <dbReference type="ARBA" id="ARBA00000085"/>
    </source>
</evidence>
<evidence type="ECO:0000313" key="15">
    <source>
        <dbReference type="Proteomes" id="UP000078272"/>
    </source>
</evidence>
<name>A0A175RBQ3_9HYPH</name>
<keyword evidence="5" id="KW-0808">Transferase</keyword>
<dbReference type="SUPFAM" id="SSF55874">
    <property type="entry name" value="ATPase domain of HSP90 chaperone/DNA topoisomerase II/histidine kinase"/>
    <property type="match status" value="1"/>
</dbReference>
<dbReference type="CDD" id="cd00082">
    <property type="entry name" value="HisKA"/>
    <property type="match status" value="1"/>
</dbReference>
<evidence type="ECO:0000256" key="7">
    <source>
        <dbReference type="ARBA" id="ARBA00022777"/>
    </source>
</evidence>
<evidence type="ECO:0000256" key="10">
    <source>
        <dbReference type="ARBA" id="ARBA00023136"/>
    </source>
</evidence>
<dbReference type="PANTHER" id="PTHR45436:SF8">
    <property type="entry name" value="HISTIDINE KINASE"/>
    <property type="match status" value="1"/>
</dbReference>
<dbReference type="InterPro" id="IPR050428">
    <property type="entry name" value="TCS_sensor_his_kinase"/>
</dbReference>
<dbReference type="GO" id="GO:0000155">
    <property type="term" value="F:phosphorelay sensor kinase activity"/>
    <property type="evidence" value="ECO:0007669"/>
    <property type="project" value="InterPro"/>
</dbReference>
<keyword evidence="9" id="KW-0902">Two-component regulatory system</keyword>
<dbReference type="Pfam" id="PF02518">
    <property type="entry name" value="HATPase_c"/>
    <property type="match status" value="1"/>
</dbReference>
<dbReference type="InterPro" id="IPR005467">
    <property type="entry name" value="His_kinase_dom"/>
</dbReference>